<evidence type="ECO:0000256" key="1">
    <source>
        <dbReference type="SAM" id="Phobius"/>
    </source>
</evidence>
<feature type="transmembrane region" description="Helical" evidence="1">
    <location>
        <begin position="49"/>
        <end position="67"/>
    </location>
</feature>
<keyword evidence="2" id="KW-1185">Reference proteome</keyword>
<sequence length="68" mass="8060">MEMKLISALHHQSQVTVEHLIGRRWIGRAFRKKFSVFKQRLKIAVQKPLVLHAVIVCIHFIAFLRRID</sequence>
<keyword evidence="1" id="KW-0812">Transmembrane</keyword>
<proteinExistence type="predicted"/>
<dbReference type="AlphaFoldDB" id="A0A915C3B5"/>
<dbReference type="WBParaSite" id="PgR082_g002_t02">
    <property type="protein sequence ID" value="PgR082_g002_t02"/>
    <property type="gene ID" value="PgR082_g002"/>
</dbReference>
<reference evidence="3" key="1">
    <citation type="submission" date="2022-11" db="UniProtKB">
        <authorList>
            <consortium name="WormBaseParasite"/>
        </authorList>
    </citation>
    <scope>IDENTIFICATION</scope>
</reference>
<keyword evidence="1" id="KW-1133">Transmembrane helix</keyword>
<evidence type="ECO:0000313" key="3">
    <source>
        <dbReference type="WBParaSite" id="PgR082_g002_t02"/>
    </source>
</evidence>
<dbReference type="Proteomes" id="UP000887569">
    <property type="component" value="Unplaced"/>
</dbReference>
<organism evidence="2 3">
    <name type="scientific">Parascaris univalens</name>
    <name type="common">Nematode worm</name>
    <dbReference type="NCBI Taxonomy" id="6257"/>
    <lineage>
        <taxon>Eukaryota</taxon>
        <taxon>Metazoa</taxon>
        <taxon>Ecdysozoa</taxon>
        <taxon>Nematoda</taxon>
        <taxon>Chromadorea</taxon>
        <taxon>Rhabditida</taxon>
        <taxon>Spirurina</taxon>
        <taxon>Ascaridomorpha</taxon>
        <taxon>Ascaridoidea</taxon>
        <taxon>Ascarididae</taxon>
        <taxon>Parascaris</taxon>
    </lineage>
</organism>
<accession>A0A915C3B5</accession>
<evidence type="ECO:0000313" key="2">
    <source>
        <dbReference type="Proteomes" id="UP000887569"/>
    </source>
</evidence>
<name>A0A915C3B5_PARUN</name>
<keyword evidence="1" id="KW-0472">Membrane</keyword>
<protein>
    <submittedName>
        <fullName evidence="3">Ell-associated factor Eaf</fullName>
    </submittedName>
</protein>